<keyword evidence="2" id="KW-1185">Reference proteome</keyword>
<dbReference type="AlphaFoldDB" id="A0ABD1Z6V5"/>
<dbReference type="Proteomes" id="UP001605036">
    <property type="component" value="Unassembled WGS sequence"/>
</dbReference>
<comment type="caution">
    <text evidence="1">The sequence shown here is derived from an EMBL/GenBank/DDBJ whole genome shotgun (WGS) entry which is preliminary data.</text>
</comment>
<organism evidence="1 2">
    <name type="scientific">Riccia fluitans</name>
    <dbReference type="NCBI Taxonomy" id="41844"/>
    <lineage>
        <taxon>Eukaryota</taxon>
        <taxon>Viridiplantae</taxon>
        <taxon>Streptophyta</taxon>
        <taxon>Embryophyta</taxon>
        <taxon>Marchantiophyta</taxon>
        <taxon>Marchantiopsida</taxon>
        <taxon>Marchantiidae</taxon>
        <taxon>Marchantiales</taxon>
        <taxon>Ricciaceae</taxon>
        <taxon>Riccia</taxon>
    </lineage>
</organism>
<accession>A0ABD1Z6V5</accession>
<name>A0ABD1Z6V5_9MARC</name>
<evidence type="ECO:0000313" key="2">
    <source>
        <dbReference type="Proteomes" id="UP001605036"/>
    </source>
</evidence>
<dbReference type="EMBL" id="JBHFFA010000002">
    <property type="protein sequence ID" value="KAL2643188.1"/>
    <property type="molecule type" value="Genomic_DNA"/>
</dbReference>
<sequence length="140" mass="15743">MIADASSLITSHEQSPDAKRTQASRSLIHVFSTFLTLSFSIQVSALSSQLPHSLVQYPSIRTILRSASEFMSPSHLLLFQTFLVVRLQCSQKSLNSLISSHLTLADLNDPLDHAKFEYESKYWESAKFAGIFVESSTQRY</sequence>
<evidence type="ECO:0000313" key="1">
    <source>
        <dbReference type="EMBL" id="KAL2643188.1"/>
    </source>
</evidence>
<proteinExistence type="predicted"/>
<gene>
    <name evidence="1" type="ORF">R1flu_010775</name>
</gene>
<reference evidence="1 2" key="1">
    <citation type="submission" date="2024-09" db="EMBL/GenBank/DDBJ databases">
        <title>Chromosome-scale assembly of Riccia fluitans.</title>
        <authorList>
            <person name="Paukszto L."/>
            <person name="Sawicki J."/>
            <person name="Karawczyk K."/>
            <person name="Piernik-Szablinska J."/>
            <person name="Szczecinska M."/>
            <person name="Mazdziarz M."/>
        </authorList>
    </citation>
    <scope>NUCLEOTIDE SEQUENCE [LARGE SCALE GENOMIC DNA]</scope>
    <source>
        <strain evidence="1">Rf_01</strain>
        <tissue evidence="1">Aerial parts of the thallus</tissue>
    </source>
</reference>
<protein>
    <submittedName>
        <fullName evidence="1">Uncharacterized protein</fullName>
    </submittedName>
</protein>